<evidence type="ECO:0000256" key="8">
    <source>
        <dbReference type="ARBA" id="ARBA00022723"/>
    </source>
</evidence>
<dbReference type="Pfam" id="PF25563">
    <property type="entry name" value="TPR_SYVN1_N"/>
    <property type="match status" value="1"/>
</dbReference>
<feature type="region of interest" description="Disordered" evidence="16">
    <location>
        <begin position="467"/>
        <end position="495"/>
    </location>
</feature>
<feature type="compositionally biased region" description="Polar residues" evidence="16">
    <location>
        <begin position="590"/>
        <end position="599"/>
    </location>
</feature>
<evidence type="ECO:0000256" key="17">
    <source>
        <dbReference type="SAM" id="Phobius"/>
    </source>
</evidence>
<dbReference type="InterPro" id="IPR013083">
    <property type="entry name" value="Znf_RING/FYVE/PHD"/>
</dbReference>
<feature type="transmembrane region" description="Helical" evidence="17">
    <location>
        <begin position="6"/>
        <end position="23"/>
    </location>
</feature>
<feature type="region of interest" description="Disordered" evidence="16">
    <location>
        <begin position="572"/>
        <end position="603"/>
    </location>
</feature>
<evidence type="ECO:0000256" key="4">
    <source>
        <dbReference type="ARBA" id="ARBA00010089"/>
    </source>
</evidence>
<gene>
    <name evidence="19" type="ORF">P167DRAFT_526023</name>
</gene>
<evidence type="ECO:0000313" key="20">
    <source>
        <dbReference type="Proteomes" id="UP000277580"/>
    </source>
</evidence>
<dbReference type="PANTHER" id="PTHR22763">
    <property type="entry name" value="RING ZINC FINGER PROTEIN"/>
    <property type="match status" value="1"/>
</dbReference>
<name>A0A3N4KI92_9PEZI</name>
<feature type="transmembrane region" description="Helical" evidence="17">
    <location>
        <begin position="172"/>
        <end position="195"/>
    </location>
</feature>
<keyword evidence="7 17" id="KW-0812">Transmembrane</keyword>
<feature type="transmembrane region" description="Helical" evidence="17">
    <location>
        <begin position="44"/>
        <end position="65"/>
    </location>
</feature>
<evidence type="ECO:0000256" key="6">
    <source>
        <dbReference type="ARBA" id="ARBA00022679"/>
    </source>
</evidence>
<dbReference type="InParanoid" id="A0A3N4KI92"/>
<dbReference type="STRING" id="1392247.A0A3N4KI92"/>
<comment type="similarity">
    <text evidence="4">Belongs to the HRD1 family.</text>
</comment>
<evidence type="ECO:0000256" key="2">
    <source>
        <dbReference type="ARBA" id="ARBA00004477"/>
    </source>
</evidence>
<dbReference type="GO" id="GO:0008270">
    <property type="term" value="F:zinc ion binding"/>
    <property type="evidence" value="ECO:0007669"/>
    <property type="project" value="UniProtKB-KW"/>
</dbReference>
<dbReference type="CDD" id="cd16479">
    <property type="entry name" value="RING-H2_synoviolin"/>
    <property type="match status" value="1"/>
</dbReference>
<evidence type="ECO:0000256" key="16">
    <source>
        <dbReference type="SAM" id="MobiDB-lite"/>
    </source>
</evidence>
<keyword evidence="8" id="KW-0479">Metal-binding</keyword>
<keyword evidence="20" id="KW-1185">Reference proteome</keyword>
<evidence type="ECO:0000256" key="7">
    <source>
        <dbReference type="ARBA" id="ARBA00022692"/>
    </source>
</evidence>
<accession>A0A3N4KI92</accession>
<evidence type="ECO:0000313" key="19">
    <source>
        <dbReference type="EMBL" id="RPB10276.1"/>
    </source>
</evidence>
<feature type="domain" description="RING-type" evidence="18">
    <location>
        <begin position="348"/>
        <end position="408"/>
    </location>
</feature>
<keyword evidence="13 17" id="KW-1133">Transmembrane helix</keyword>
<keyword evidence="11" id="KW-0256">Endoplasmic reticulum</keyword>
<keyword evidence="14 17" id="KW-0472">Membrane</keyword>
<evidence type="ECO:0000256" key="13">
    <source>
        <dbReference type="ARBA" id="ARBA00022989"/>
    </source>
</evidence>
<dbReference type="GO" id="GO:0005789">
    <property type="term" value="C:endoplasmic reticulum membrane"/>
    <property type="evidence" value="ECO:0007669"/>
    <property type="project" value="UniProtKB-SubCell"/>
</dbReference>
<dbReference type="GO" id="GO:0036503">
    <property type="term" value="P:ERAD pathway"/>
    <property type="evidence" value="ECO:0007669"/>
    <property type="project" value="TreeGrafter"/>
</dbReference>
<evidence type="ECO:0000256" key="11">
    <source>
        <dbReference type="ARBA" id="ARBA00022824"/>
    </source>
</evidence>
<dbReference type="EC" id="2.3.2.27" evidence="5"/>
<dbReference type="Gene3D" id="3.30.40.10">
    <property type="entry name" value="Zinc/RING finger domain, C3HC4 (zinc finger)"/>
    <property type="match status" value="1"/>
</dbReference>
<feature type="region of interest" description="Disordered" evidence="16">
    <location>
        <begin position="362"/>
        <end position="381"/>
    </location>
</feature>
<feature type="transmembrane region" description="Helical" evidence="17">
    <location>
        <begin position="279"/>
        <end position="297"/>
    </location>
</feature>
<dbReference type="InterPro" id="IPR001841">
    <property type="entry name" value="Znf_RING"/>
</dbReference>
<reference evidence="19 20" key="1">
    <citation type="journal article" date="2018" name="Nat. Ecol. Evol.">
        <title>Pezizomycetes genomes reveal the molecular basis of ectomycorrhizal truffle lifestyle.</title>
        <authorList>
            <person name="Murat C."/>
            <person name="Payen T."/>
            <person name="Noel B."/>
            <person name="Kuo A."/>
            <person name="Morin E."/>
            <person name="Chen J."/>
            <person name="Kohler A."/>
            <person name="Krizsan K."/>
            <person name="Balestrini R."/>
            <person name="Da Silva C."/>
            <person name="Montanini B."/>
            <person name="Hainaut M."/>
            <person name="Levati E."/>
            <person name="Barry K.W."/>
            <person name="Belfiori B."/>
            <person name="Cichocki N."/>
            <person name="Clum A."/>
            <person name="Dockter R.B."/>
            <person name="Fauchery L."/>
            <person name="Guy J."/>
            <person name="Iotti M."/>
            <person name="Le Tacon F."/>
            <person name="Lindquist E.A."/>
            <person name="Lipzen A."/>
            <person name="Malagnac F."/>
            <person name="Mello A."/>
            <person name="Molinier V."/>
            <person name="Miyauchi S."/>
            <person name="Poulain J."/>
            <person name="Riccioni C."/>
            <person name="Rubini A."/>
            <person name="Sitrit Y."/>
            <person name="Splivallo R."/>
            <person name="Traeger S."/>
            <person name="Wang M."/>
            <person name="Zifcakova L."/>
            <person name="Wipf D."/>
            <person name="Zambonelli A."/>
            <person name="Paolocci F."/>
            <person name="Nowrousian M."/>
            <person name="Ottonello S."/>
            <person name="Baldrian P."/>
            <person name="Spatafora J.W."/>
            <person name="Henrissat B."/>
            <person name="Nagy L.G."/>
            <person name="Aury J.M."/>
            <person name="Wincker P."/>
            <person name="Grigoriev I.V."/>
            <person name="Bonfante P."/>
            <person name="Martin F.M."/>
        </authorList>
    </citation>
    <scope>NUCLEOTIDE SEQUENCE [LARGE SCALE GENOMIC DNA]</scope>
    <source>
        <strain evidence="19 20">CCBAS932</strain>
    </source>
</reference>
<feature type="transmembrane region" description="Helical" evidence="17">
    <location>
        <begin position="141"/>
        <end position="160"/>
    </location>
</feature>
<sequence length="1078" mass="119279">MRLAVYGATSVILGAGVIISAFNQRANFYSACVHLAQSNACLMVLTNLLLLLSILFGHALQLIFYGPLRTPEIENLYEKAWYAVTETCLAMTIFRDEFDVRFIVMFGVLLFIKCFCWIGGSRVEFMETSPPDNPTLFHIRLASSLILLLSACSAMLWHSVSSVLERGRPNMMVMFAFEFAILLITSLGITGRYVLSLVEKYILKREAMRRRAARILEREGARQRHAARVAEVTRRRRDGDLVEDVPELEEEDEDEEELDVGGWEEKGTWVFYLELVTDLLKLLTYLSFFSIVLRYYGLPLHIIRDVYLTLRSFITRIRDFIRYRRATAHMNSRYPDATPEEVEREGVCIICREEMRAWTEGGAAGEGGRAAGTQDQRSRPKKLPCGHVLHFACLRSWLERQQRCPTCRRPVLDEPLNGPGVQNAAARAQANAAGGAGLAFGAQLGPLGFDIGVGGPGFVQNLMDRMNQQQRPQPQQNQQNQQNQQQQNQQHNQQAQLQAQLQAQIQAQIQAHAQNQGLADVGAGGAGYTDLDQQMLRIRLLEREVAVLEMRQQLQAQAAGIPGVGTLQGQQVPATPLAPGATPAAAANPYLNTGNNLETNLPPRIRTPGMSVYHGGPVLNGSSATAVLPQGMVLPPGWNVVPLTAPGSTPTALPITTPGGTMSLRGAESLRSRRGQQMYRERMMDHHARLTPGEEQTSRSSRPALTRSTTAPSGLSLPQQNWAAQRTSGPVTGGNLSERLSQEQMERLSPTVQRSVATISRLLQWQLESGNGITVHETLAGLPDETREEILQGWPNRDMAQELAEGARNATHSEPGADMVRSVANIARWLEILPREERIQVVLGFPEGDFRGFIMMHHPGLRVEVTRLSALLRDLNEEITETPATISPSGVSGMIESISDWTQISPLDETSSRADIERIERETRETVNRRIQVLNDIARIMRNAAGQLEQVSGRRLPSASSAPVSSVDLSRLPTQFNTENQLSLFGERSIFNPRAQEQALNALEQEVIQQEREWRSKQGVAAVESLLGVTEGPTDEKGKGKAKQEVEPNDAQEGEASVTPEAQGKAPVKVTVEDVDDE</sequence>
<feature type="compositionally biased region" description="Polar residues" evidence="16">
    <location>
        <begin position="694"/>
        <end position="734"/>
    </location>
</feature>
<evidence type="ECO:0000256" key="14">
    <source>
        <dbReference type="ARBA" id="ARBA00023136"/>
    </source>
</evidence>
<dbReference type="InterPro" id="IPR058051">
    <property type="entry name" value="Znf_RING_synoviolin"/>
</dbReference>
<dbReference type="GO" id="GO:0043161">
    <property type="term" value="P:proteasome-mediated ubiquitin-dependent protein catabolic process"/>
    <property type="evidence" value="ECO:0007669"/>
    <property type="project" value="TreeGrafter"/>
</dbReference>
<organism evidence="19 20">
    <name type="scientific">Morchella conica CCBAS932</name>
    <dbReference type="NCBI Taxonomy" id="1392247"/>
    <lineage>
        <taxon>Eukaryota</taxon>
        <taxon>Fungi</taxon>
        <taxon>Dikarya</taxon>
        <taxon>Ascomycota</taxon>
        <taxon>Pezizomycotina</taxon>
        <taxon>Pezizomycetes</taxon>
        <taxon>Pezizales</taxon>
        <taxon>Morchellaceae</taxon>
        <taxon>Morchella</taxon>
    </lineage>
</organism>
<evidence type="ECO:0000256" key="12">
    <source>
        <dbReference type="ARBA" id="ARBA00022833"/>
    </source>
</evidence>
<proteinExistence type="inferred from homology"/>
<evidence type="ECO:0000259" key="18">
    <source>
        <dbReference type="PROSITE" id="PS50089"/>
    </source>
</evidence>
<feature type="transmembrane region" description="Helical" evidence="17">
    <location>
        <begin position="100"/>
        <end position="120"/>
    </location>
</feature>
<keyword evidence="6" id="KW-0808">Transferase</keyword>
<evidence type="ECO:0000256" key="3">
    <source>
        <dbReference type="ARBA" id="ARBA00004906"/>
    </source>
</evidence>
<dbReference type="Pfam" id="PF13639">
    <property type="entry name" value="zf-RING_2"/>
    <property type="match status" value="1"/>
</dbReference>
<dbReference type="EMBL" id="ML119144">
    <property type="protein sequence ID" value="RPB10276.1"/>
    <property type="molecule type" value="Genomic_DNA"/>
</dbReference>
<dbReference type="InterPro" id="IPR057992">
    <property type="entry name" value="TPR_SYVN1_N"/>
</dbReference>
<feature type="compositionally biased region" description="Basic and acidic residues" evidence="16">
    <location>
        <begin position="1034"/>
        <end position="1046"/>
    </location>
</feature>
<keyword evidence="10" id="KW-0833">Ubl conjugation pathway</keyword>
<dbReference type="AlphaFoldDB" id="A0A3N4KI92"/>
<evidence type="ECO:0000256" key="5">
    <source>
        <dbReference type="ARBA" id="ARBA00012483"/>
    </source>
</evidence>
<protein>
    <recommendedName>
        <fullName evidence="5">RING-type E3 ubiquitin transferase</fullName>
        <ecNumber evidence="5">2.3.2.27</ecNumber>
    </recommendedName>
</protein>
<evidence type="ECO:0000256" key="15">
    <source>
        <dbReference type="PROSITE-ProRule" id="PRU00175"/>
    </source>
</evidence>
<keyword evidence="12" id="KW-0862">Zinc</keyword>
<dbReference type="SMART" id="SM00184">
    <property type="entry name" value="RING"/>
    <property type="match status" value="1"/>
</dbReference>
<feature type="compositionally biased region" description="Low complexity" evidence="16">
    <location>
        <begin position="573"/>
        <end position="589"/>
    </location>
</feature>
<dbReference type="PANTHER" id="PTHR22763:SF184">
    <property type="entry name" value="E3 UBIQUITIN-PROTEIN LIGASE SYNOVIOLIN"/>
    <property type="match status" value="1"/>
</dbReference>
<evidence type="ECO:0000256" key="10">
    <source>
        <dbReference type="ARBA" id="ARBA00022786"/>
    </source>
</evidence>
<dbReference type="InterPro" id="IPR050731">
    <property type="entry name" value="HRD1_E3_ubiq-ligases"/>
</dbReference>
<feature type="region of interest" description="Disordered" evidence="16">
    <location>
        <begin position="686"/>
        <end position="734"/>
    </location>
</feature>
<evidence type="ECO:0000256" key="1">
    <source>
        <dbReference type="ARBA" id="ARBA00000900"/>
    </source>
</evidence>
<dbReference type="GO" id="GO:0061630">
    <property type="term" value="F:ubiquitin protein ligase activity"/>
    <property type="evidence" value="ECO:0007669"/>
    <property type="project" value="UniProtKB-EC"/>
</dbReference>
<comment type="subcellular location">
    <subcellularLocation>
        <location evidence="2">Endoplasmic reticulum membrane</location>
        <topology evidence="2">Multi-pass membrane protein</topology>
    </subcellularLocation>
</comment>
<evidence type="ECO:0000256" key="9">
    <source>
        <dbReference type="ARBA" id="ARBA00022771"/>
    </source>
</evidence>
<dbReference type="PROSITE" id="PS50089">
    <property type="entry name" value="ZF_RING_2"/>
    <property type="match status" value="1"/>
</dbReference>
<comment type="pathway">
    <text evidence="3">Protein modification; protein ubiquitination.</text>
</comment>
<dbReference type="SUPFAM" id="SSF57850">
    <property type="entry name" value="RING/U-box"/>
    <property type="match status" value="1"/>
</dbReference>
<comment type="catalytic activity">
    <reaction evidence="1">
        <text>S-ubiquitinyl-[E2 ubiquitin-conjugating enzyme]-L-cysteine + [acceptor protein]-L-lysine = [E2 ubiquitin-conjugating enzyme]-L-cysteine + N(6)-ubiquitinyl-[acceptor protein]-L-lysine.</text>
        <dbReference type="EC" id="2.3.2.27"/>
    </reaction>
</comment>
<dbReference type="Proteomes" id="UP000277580">
    <property type="component" value="Unassembled WGS sequence"/>
</dbReference>
<keyword evidence="9 15" id="KW-0863">Zinc-finger</keyword>
<dbReference type="OrthoDB" id="7759664at2759"/>
<feature type="region of interest" description="Disordered" evidence="16">
    <location>
        <begin position="1026"/>
        <end position="1078"/>
    </location>
</feature>